<dbReference type="OrthoDB" id="9798846at2"/>
<keyword evidence="1" id="KW-0812">Transmembrane</keyword>
<dbReference type="STRING" id="980561.A1359_07980"/>
<feature type="transmembrane region" description="Helical" evidence="1">
    <location>
        <begin position="110"/>
        <end position="129"/>
    </location>
</feature>
<name>A0A177NGK5_9GAMM</name>
<dbReference type="InterPro" id="IPR006860">
    <property type="entry name" value="FecR"/>
</dbReference>
<keyword evidence="5" id="KW-1185">Reference proteome</keyword>
<evidence type="ECO:0000313" key="5">
    <source>
        <dbReference type="Proteomes" id="UP000078476"/>
    </source>
</evidence>
<keyword evidence="1" id="KW-1133">Transmembrane helix</keyword>
<evidence type="ECO:0000313" key="4">
    <source>
        <dbReference type="EMBL" id="OAI16573.1"/>
    </source>
</evidence>
<dbReference type="RefSeq" id="WP_066981267.1">
    <property type="nucleotide sequence ID" value="NZ_LUUI01000095.1"/>
</dbReference>
<evidence type="ECO:0000259" key="2">
    <source>
        <dbReference type="Pfam" id="PF04773"/>
    </source>
</evidence>
<proteinExistence type="predicted"/>
<evidence type="ECO:0000256" key="1">
    <source>
        <dbReference type="SAM" id="Phobius"/>
    </source>
</evidence>
<feature type="domain" description="FecR N-terminal" evidence="3">
    <location>
        <begin position="15"/>
        <end position="57"/>
    </location>
</feature>
<keyword evidence="1" id="KW-0472">Membrane</keyword>
<dbReference type="Gene3D" id="2.60.120.1440">
    <property type="match status" value="1"/>
</dbReference>
<dbReference type="Gene3D" id="3.55.50.30">
    <property type="match status" value="1"/>
</dbReference>
<organism evidence="4 5">
    <name type="scientific">Methylomonas lenta</name>
    <dbReference type="NCBI Taxonomy" id="980561"/>
    <lineage>
        <taxon>Bacteria</taxon>
        <taxon>Pseudomonadati</taxon>
        <taxon>Pseudomonadota</taxon>
        <taxon>Gammaproteobacteria</taxon>
        <taxon>Methylococcales</taxon>
        <taxon>Methylococcaceae</taxon>
        <taxon>Methylomonas</taxon>
    </lineage>
</organism>
<protein>
    <recommendedName>
        <fullName evidence="6">Iron dicitrate transport regulator FecR</fullName>
    </recommendedName>
</protein>
<dbReference type="Proteomes" id="UP000078476">
    <property type="component" value="Unassembled WGS sequence"/>
</dbReference>
<dbReference type="AlphaFoldDB" id="A0A177NGK5"/>
<dbReference type="Pfam" id="PF16220">
    <property type="entry name" value="DUF4880"/>
    <property type="match status" value="1"/>
</dbReference>
<dbReference type="GO" id="GO:0016989">
    <property type="term" value="F:sigma factor antagonist activity"/>
    <property type="evidence" value="ECO:0007669"/>
    <property type="project" value="TreeGrafter"/>
</dbReference>
<gene>
    <name evidence="4" type="ORF">A1359_07980</name>
</gene>
<evidence type="ECO:0000259" key="3">
    <source>
        <dbReference type="Pfam" id="PF16220"/>
    </source>
</evidence>
<feature type="domain" description="FecR protein" evidence="2">
    <location>
        <begin position="142"/>
        <end position="234"/>
    </location>
</feature>
<dbReference type="PANTHER" id="PTHR30273">
    <property type="entry name" value="PERIPLASMIC SIGNAL SENSOR AND SIGMA FACTOR ACTIVATOR FECR-RELATED"/>
    <property type="match status" value="1"/>
</dbReference>
<sequence length="356" mass="39886">MLSDLNDAKLPDLKQQAIDWLVRLRDENISDAEINAFADWLAEDYHHSEAFASAEDLFNDMVLAASSVSASTQHAINTPETMTNVVSLSRVSSKPAKSQSSKLAVRAGHWLPAMLAVAAVWLFSVILVMPENSYPLERLLSDYYTVTGELRSIQLADGSRLLLNTNSAVSINYDDVKRQVILHHGQVRFTVAKDSLRPFEVKVDDMNITALGTVFDVLRTDPKATSVTVQQHAVSVNLLSGEHVQKTLAGVYVQEGQQLRYRHDGILSAAQPIELEQATAWQQHRLLINDRPLGELISELNRYRVGRIFLSDAQLSKLRVTGVFSLDKPDDILRSVCNVLNLQETHLSDWWILLHR</sequence>
<dbReference type="InterPro" id="IPR012373">
    <property type="entry name" value="Ferrdict_sens_TM"/>
</dbReference>
<dbReference type="InterPro" id="IPR032623">
    <property type="entry name" value="FecR_N"/>
</dbReference>
<dbReference type="EMBL" id="LUUI01000095">
    <property type="protein sequence ID" value="OAI16573.1"/>
    <property type="molecule type" value="Genomic_DNA"/>
</dbReference>
<dbReference type="Pfam" id="PF04773">
    <property type="entry name" value="FecR"/>
    <property type="match status" value="1"/>
</dbReference>
<accession>A0A177NGK5</accession>
<comment type="caution">
    <text evidence="4">The sequence shown here is derived from an EMBL/GenBank/DDBJ whole genome shotgun (WGS) entry which is preliminary data.</text>
</comment>
<reference evidence="4 5" key="1">
    <citation type="submission" date="2016-03" db="EMBL/GenBank/DDBJ databases">
        <authorList>
            <person name="Ploux O."/>
        </authorList>
    </citation>
    <scope>NUCLEOTIDE SEQUENCE [LARGE SCALE GENOMIC DNA]</scope>
    <source>
        <strain evidence="4 5">R-45370</strain>
    </source>
</reference>
<dbReference type="PANTHER" id="PTHR30273:SF2">
    <property type="entry name" value="PROTEIN FECR"/>
    <property type="match status" value="1"/>
</dbReference>
<evidence type="ECO:0008006" key="6">
    <source>
        <dbReference type="Google" id="ProtNLM"/>
    </source>
</evidence>
<dbReference type="PIRSF" id="PIRSF018266">
    <property type="entry name" value="FecR"/>
    <property type="match status" value="1"/>
</dbReference>